<gene>
    <name evidence="8" type="ORF">Vau01_054830</name>
</gene>
<dbReference type="Gene3D" id="1.10.1740.10">
    <property type="match status" value="1"/>
</dbReference>
<sequence>MSRYEGFAEFVHARSGVLARVAYLLTGDHQHAEDLVQTALARTAVHWPSVRAGDPVAYVRRVLYHEHISRWRRRRLRETLFPRMPDVSQADPADATIDQIVVRRALARLSRRQRAVLVLRYFEDMTEAETAELLGIGVGTVKSHTRDALARLRQVEPDLVALYDRSARPAVRGVAR</sequence>
<comment type="similarity">
    <text evidence="1">Belongs to the sigma-70 factor family. ECF subfamily.</text>
</comment>
<evidence type="ECO:0000256" key="2">
    <source>
        <dbReference type="ARBA" id="ARBA00023015"/>
    </source>
</evidence>
<evidence type="ECO:0000256" key="5">
    <source>
        <dbReference type="ARBA" id="ARBA00023163"/>
    </source>
</evidence>
<keyword evidence="2" id="KW-0805">Transcription regulation</keyword>
<keyword evidence="9" id="KW-1185">Reference proteome</keyword>
<dbReference type="InterPro" id="IPR013249">
    <property type="entry name" value="RNA_pol_sigma70_r4_t2"/>
</dbReference>
<keyword evidence="3" id="KW-0731">Sigma factor</keyword>
<comment type="caution">
    <text evidence="8">The sequence shown here is derived from an EMBL/GenBank/DDBJ whole genome shotgun (WGS) entry which is preliminary data.</text>
</comment>
<dbReference type="PANTHER" id="PTHR43133">
    <property type="entry name" value="RNA POLYMERASE ECF-TYPE SIGMA FACTO"/>
    <property type="match status" value="1"/>
</dbReference>
<organism evidence="8 9">
    <name type="scientific">Virgisporangium aurantiacum</name>
    <dbReference type="NCBI Taxonomy" id="175570"/>
    <lineage>
        <taxon>Bacteria</taxon>
        <taxon>Bacillati</taxon>
        <taxon>Actinomycetota</taxon>
        <taxon>Actinomycetes</taxon>
        <taxon>Micromonosporales</taxon>
        <taxon>Micromonosporaceae</taxon>
        <taxon>Virgisporangium</taxon>
    </lineage>
</organism>
<protein>
    <submittedName>
        <fullName evidence="8">RNA polymerase sigma24 factor</fullName>
    </submittedName>
</protein>
<dbReference type="NCBIfam" id="TIGR02983">
    <property type="entry name" value="SigE-fam_strep"/>
    <property type="match status" value="1"/>
</dbReference>
<evidence type="ECO:0000313" key="8">
    <source>
        <dbReference type="EMBL" id="GIJ57967.1"/>
    </source>
</evidence>
<accession>A0A8J3Z7T0</accession>
<reference evidence="8" key="1">
    <citation type="submission" date="2021-01" db="EMBL/GenBank/DDBJ databases">
        <title>Whole genome shotgun sequence of Virgisporangium aurantiacum NBRC 16421.</title>
        <authorList>
            <person name="Komaki H."/>
            <person name="Tamura T."/>
        </authorList>
    </citation>
    <scope>NUCLEOTIDE SEQUENCE</scope>
    <source>
        <strain evidence="8">NBRC 16421</strain>
    </source>
</reference>
<dbReference type="SUPFAM" id="SSF88659">
    <property type="entry name" value="Sigma3 and sigma4 domains of RNA polymerase sigma factors"/>
    <property type="match status" value="1"/>
</dbReference>
<dbReference type="InterPro" id="IPR014325">
    <property type="entry name" value="RNA_pol_sigma-E_actinobac"/>
</dbReference>
<dbReference type="AlphaFoldDB" id="A0A8J3Z7T0"/>
<dbReference type="CDD" id="cd06171">
    <property type="entry name" value="Sigma70_r4"/>
    <property type="match status" value="1"/>
</dbReference>
<dbReference type="InterPro" id="IPR014284">
    <property type="entry name" value="RNA_pol_sigma-70_dom"/>
</dbReference>
<keyword evidence="5" id="KW-0804">Transcription</keyword>
<dbReference type="GO" id="GO:0006352">
    <property type="term" value="P:DNA-templated transcription initiation"/>
    <property type="evidence" value="ECO:0007669"/>
    <property type="project" value="InterPro"/>
</dbReference>
<feature type="domain" description="RNA polymerase sigma factor 70 region 4 type 2" evidence="7">
    <location>
        <begin position="102"/>
        <end position="152"/>
    </location>
</feature>
<evidence type="ECO:0000256" key="1">
    <source>
        <dbReference type="ARBA" id="ARBA00010641"/>
    </source>
</evidence>
<dbReference type="RefSeq" id="WP_203997967.1">
    <property type="nucleotide sequence ID" value="NZ_BOPG01000033.1"/>
</dbReference>
<dbReference type="Proteomes" id="UP000612585">
    <property type="component" value="Unassembled WGS sequence"/>
</dbReference>
<keyword evidence="4" id="KW-0238">DNA-binding</keyword>
<feature type="domain" description="RNA polymerase sigma-70 region 2" evidence="6">
    <location>
        <begin position="15"/>
        <end position="75"/>
    </location>
</feature>
<evidence type="ECO:0000313" key="9">
    <source>
        <dbReference type="Proteomes" id="UP000612585"/>
    </source>
</evidence>
<dbReference type="NCBIfam" id="TIGR02937">
    <property type="entry name" value="sigma70-ECF"/>
    <property type="match status" value="1"/>
</dbReference>
<proteinExistence type="inferred from homology"/>
<dbReference type="Gene3D" id="1.10.10.10">
    <property type="entry name" value="Winged helix-like DNA-binding domain superfamily/Winged helix DNA-binding domain"/>
    <property type="match status" value="1"/>
</dbReference>
<dbReference type="Pfam" id="PF04542">
    <property type="entry name" value="Sigma70_r2"/>
    <property type="match status" value="1"/>
</dbReference>
<dbReference type="InterPro" id="IPR013324">
    <property type="entry name" value="RNA_pol_sigma_r3/r4-like"/>
</dbReference>
<dbReference type="EMBL" id="BOPG01000033">
    <property type="protein sequence ID" value="GIJ57967.1"/>
    <property type="molecule type" value="Genomic_DNA"/>
</dbReference>
<dbReference type="InterPro" id="IPR007627">
    <property type="entry name" value="RNA_pol_sigma70_r2"/>
</dbReference>
<evidence type="ECO:0000256" key="3">
    <source>
        <dbReference type="ARBA" id="ARBA00023082"/>
    </source>
</evidence>
<evidence type="ECO:0000259" key="6">
    <source>
        <dbReference type="Pfam" id="PF04542"/>
    </source>
</evidence>
<dbReference type="GO" id="GO:0016987">
    <property type="term" value="F:sigma factor activity"/>
    <property type="evidence" value="ECO:0007669"/>
    <property type="project" value="UniProtKB-KW"/>
</dbReference>
<evidence type="ECO:0000256" key="4">
    <source>
        <dbReference type="ARBA" id="ARBA00023125"/>
    </source>
</evidence>
<dbReference type="Pfam" id="PF08281">
    <property type="entry name" value="Sigma70_r4_2"/>
    <property type="match status" value="1"/>
</dbReference>
<dbReference type="InterPro" id="IPR039425">
    <property type="entry name" value="RNA_pol_sigma-70-like"/>
</dbReference>
<evidence type="ECO:0000259" key="7">
    <source>
        <dbReference type="Pfam" id="PF08281"/>
    </source>
</evidence>
<name>A0A8J3Z7T0_9ACTN</name>
<dbReference type="InterPro" id="IPR013325">
    <property type="entry name" value="RNA_pol_sigma_r2"/>
</dbReference>
<dbReference type="PANTHER" id="PTHR43133:SF50">
    <property type="entry name" value="ECF RNA POLYMERASE SIGMA FACTOR SIGM"/>
    <property type="match status" value="1"/>
</dbReference>
<dbReference type="InterPro" id="IPR036388">
    <property type="entry name" value="WH-like_DNA-bd_sf"/>
</dbReference>
<dbReference type="SUPFAM" id="SSF88946">
    <property type="entry name" value="Sigma2 domain of RNA polymerase sigma factors"/>
    <property type="match status" value="1"/>
</dbReference>
<dbReference type="GO" id="GO:0003677">
    <property type="term" value="F:DNA binding"/>
    <property type="evidence" value="ECO:0007669"/>
    <property type="project" value="UniProtKB-KW"/>
</dbReference>